<dbReference type="Pfam" id="PF13966">
    <property type="entry name" value="zf-RVT"/>
    <property type="match status" value="1"/>
</dbReference>
<evidence type="ECO:0000313" key="3">
    <source>
        <dbReference type="Proteomes" id="UP000554482"/>
    </source>
</evidence>
<comment type="caution">
    <text evidence="2">The sequence shown here is derived from an EMBL/GenBank/DDBJ whole genome shotgun (WGS) entry which is preliminary data.</text>
</comment>
<feature type="domain" description="Reverse transcriptase zinc-binding" evidence="1">
    <location>
        <begin position="4"/>
        <end position="87"/>
    </location>
</feature>
<dbReference type="AlphaFoldDB" id="A0A7J6VI42"/>
<dbReference type="OrthoDB" id="1938625at2759"/>
<dbReference type="Proteomes" id="UP000554482">
    <property type="component" value="Unassembled WGS sequence"/>
</dbReference>
<gene>
    <name evidence="2" type="ORF">FRX31_026526</name>
</gene>
<organism evidence="2 3">
    <name type="scientific">Thalictrum thalictroides</name>
    <name type="common">Rue-anemone</name>
    <name type="synonym">Anemone thalictroides</name>
    <dbReference type="NCBI Taxonomy" id="46969"/>
    <lineage>
        <taxon>Eukaryota</taxon>
        <taxon>Viridiplantae</taxon>
        <taxon>Streptophyta</taxon>
        <taxon>Embryophyta</taxon>
        <taxon>Tracheophyta</taxon>
        <taxon>Spermatophyta</taxon>
        <taxon>Magnoliopsida</taxon>
        <taxon>Ranunculales</taxon>
        <taxon>Ranunculaceae</taxon>
        <taxon>Thalictroideae</taxon>
        <taxon>Thalictrum</taxon>
    </lineage>
</organism>
<evidence type="ECO:0000313" key="2">
    <source>
        <dbReference type="EMBL" id="KAF5183885.1"/>
    </source>
</evidence>
<reference evidence="2 3" key="1">
    <citation type="submission" date="2020-06" db="EMBL/GenBank/DDBJ databases">
        <title>Transcriptomic and genomic resources for Thalictrum thalictroides and T. hernandezii: Facilitating candidate gene discovery in an emerging model plant lineage.</title>
        <authorList>
            <person name="Arias T."/>
            <person name="Riano-Pachon D.M."/>
            <person name="Di Stilio V.S."/>
        </authorList>
    </citation>
    <scope>NUCLEOTIDE SEQUENCE [LARGE SCALE GENOMIC DNA]</scope>
    <source>
        <strain evidence="3">cv. WT478/WT964</strain>
        <tissue evidence="2">Leaves</tissue>
    </source>
</reference>
<sequence>MCSMYDFLLNSDNMSNGLAQLFPSKLVWRKQLTPMVQFFFWQVLLGRVLTKNRLIHCGTLVNPICDLCNLLNEDIGHLFLHCPLALEVCSSVFSPRKSDLTLILCSDSVEEVLGNWPVSRGTVFGRRVWSMLPYSVLWVL</sequence>
<keyword evidence="3" id="KW-1185">Reference proteome</keyword>
<protein>
    <recommendedName>
        <fullName evidence="1">Reverse transcriptase zinc-binding domain-containing protein</fullName>
    </recommendedName>
</protein>
<dbReference type="EMBL" id="JABWDY010032825">
    <property type="protein sequence ID" value="KAF5183885.1"/>
    <property type="molecule type" value="Genomic_DNA"/>
</dbReference>
<proteinExistence type="predicted"/>
<dbReference type="InterPro" id="IPR026960">
    <property type="entry name" value="RVT-Znf"/>
</dbReference>
<accession>A0A7J6VI42</accession>
<evidence type="ECO:0000259" key="1">
    <source>
        <dbReference type="Pfam" id="PF13966"/>
    </source>
</evidence>
<name>A0A7J6VI42_THATH</name>